<proteinExistence type="predicted"/>
<comment type="caution">
    <text evidence="1">The sequence shown here is derived from an EMBL/GenBank/DDBJ whole genome shotgun (WGS) entry which is preliminary data.</text>
</comment>
<evidence type="ECO:0000313" key="1">
    <source>
        <dbReference type="EMBL" id="PDQ35193.1"/>
    </source>
</evidence>
<reference evidence="2" key="1">
    <citation type="submission" date="2017-03" db="EMBL/GenBank/DDBJ databases">
        <authorList>
            <person name="Lund M.B."/>
        </authorList>
    </citation>
    <scope>NUCLEOTIDE SEQUENCE [LARGE SCALE GENOMIC DNA]</scope>
</reference>
<gene>
    <name evidence="1" type="ORF">B5766_07705</name>
</gene>
<dbReference type="Proteomes" id="UP000219994">
    <property type="component" value="Unassembled WGS sequence"/>
</dbReference>
<accession>A0A2A6FRZ2</accession>
<evidence type="ECO:0000313" key="2">
    <source>
        <dbReference type="Proteomes" id="UP000219994"/>
    </source>
</evidence>
<sequence>MKAFGVVGGVFIGVVGLLVLLVFGAGSGNGPGGGICTSGACSVGDARAVAAELVLAHDAGKVMTFPEVIYQKQIRDVAVGVASTECTPDVRVLQLALLVVQKFGSILITDIQRPCIGSYLNCIETNTPHCWVPGSAIDIAGWGGSPIMGDSCLNFGCRYRTGVGVKVAELVDFLSTVVPPQTIIGQSQCMLNDGYIPPGGVWSLIPDYCDHMHLAWRAQKAPLRVLPILPTPVPDFSLPAPVALPAVGSVFGGFLHARCS</sequence>
<organism evidence="1 2">
    <name type="scientific">Candidatus Lumbricidiphila eiseniae</name>
    <dbReference type="NCBI Taxonomy" id="1969409"/>
    <lineage>
        <taxon>Bacteria</taxon>
        <taxon>Bacillati</taxon>
        <taxon>Actinomycetota</taxon>
        <taxon>Actinomycetes</taxon>
        <taxon>Micrococcales</taxon>
        <taxon>Microbacteriaceae</taxon>
        <taxon>Candidatus Lumbricidiphila</taxon>
    </lineage>
</organism>
<protein>
    <submittedName>
        <fullName evidence="1">Uncharacterized protein</fullName>
    </submittedName>
</protein>
<name>A0A2A6FRZ2_9MICO</name>
<dbReference type="AlphaFoldDB" id="A0A2A6FRZ2"/>
<dbReference type="EMBL" id="NAEP01000039">
    <property type="protein sequence ID" value="PDQ35193.1"/>
    <property type="molecule type" value="Genomic_DNA"/>
</dbReference>